<dbReference type="InterPro" id="IPR027417">
    <property type="entry name" value="P-loop_NTPase"/>
</dbReference>
<dbReference type="PANTHER" id="PTHR43883">
    <property type="entry name" value="SLR0207 PROTEIN"/>
    <property type="match status" value="1"/>
</dbReference>
<feature type="domain" description="Tyrosine specific protein phosphatases" evidence="2">
    <location>
        <begin position="360"/>
        <end position="438"/>
    </location>
</feature>
<evidence type="ECO:0000256" key="1">
    <source>
        <dbReference type="ARBA" id="ARBA00022801"/>
    </source>
</evidence>
<evidence type="ECO:0000313" key="3">
    <source>
        <dbReference type="EMBL" id="KAA8912285.1"/>
    </source>
</evidence>
<evidence type="ECO:0000259" key="2">
    <source>
        <dbReference type="PROSITE" id="PS50056"/>
    </source>
</evidence>
<dbReference type="InterPro" id="IPR029021">
    <property type="entry name" value="Prot-tyrosine_phosphatase-like"/>
</dbReference>
<protein>
    <recommendedName>
        <fullName evidence="2">Tyrosine specific protein phosphatases domain-containing protein</fullName>
    </recommendedName>
</protein>
<dbReference type="InParanoid" id="A0A5J5F6L7"/>
<dbReference type="InterPro" id="IPR052732">
    <property type="entry name" value="Cell-binding_unc_protein"/>
</dbReference>
<dbReference type="Gene3D" id="3.30.470.30">
    <property type="entry name" value="DNA ligase/mRNA capping enzyme"/>
    <property type="match status" value="1"/>
</dbReference>
<comment type="caution">
    <text evidence="3">The sequence shown here is derived from an EMBL/GenBank/DDBJ whole genome shotgun (WGS) entry which is preliminary data.</text>
</comment>
<dbReference type="OrthoDB" id="432447at2759"/>
<dbReference type="InterPro" id="IPR021122">
    <property type="entry name" value="RNA_ligase_dom_REL/Rnl2"/>
</dbReference>
<dbReference type="SMART" id="SM00404">
    <property type="entry name" value="PTPc_motif"/>
    <property type="match status" value="1"/>
</dbReference>
<accession>A0A5J5F6L7</accession>
<dbReference type="Pfam" id="PF13671">
    <property type="entry name" value="AAA_33"/>
    <property type="match status" value="1"/>
</dbReference>
<dbReference type="SUPFAM" id="SSF52799">
    <property type="entry name" value="(Phosphotyrosine protein) phosphatases II"/>
    <property type="match status" value="1"/>
</dbReference>
<proteinExistence type="predicted"/>
<dbReference type="Pfam" id="PF09414">
    <property type="entry name" value="RNA_ligase"/>
    <property type="match status" value="1"/>
</dbReference>
<dbReference type="GO" id="GO:0016791">
    <property type="term" value="F:phosphatase activity"/>
    <property type="evidence" value="ECO:0007669"/>
    <property type="project" value="UniProtKB-ARBA"/>
</dbReference>
<reference evidence="3 4" key="1">
    <citation type="submission" date="2019-09" db="EMBL/GenBank/DDBJ databases">
        <title>Draft genome of the ectomycorrhizal ascomycete Sphaerosporella brunnea.</title>
        <authorList>
            <consortium name="DOE Joint Genome Institute"/>
            <person name="Benucci G.M."/>
            <person name="Marozzi G."/>
            <person name="Antonielli L."/>
            <person name="Sanchez S."/>
            <person name="Marco P."/>
            <person name="Wang X."/>
            <person name="Falini L.B."/>
            <person name="Barry K."/>
            <person name="Haridas S."/>
            <person name="Lipzen A."/>
            <person name="Labutti K."/>
            <person name="Grigoriev I.V."/>
            <person name="Murat C."/>
            <person name="Martin F."/>
            <person name="Albertini E."/>
            <person name="Donnini D."/>
            <person name="Bonito G."/>
        </authorList>
    </citation>
    <scope>NUCLEOTIDE SEQUENCE [LARGE SCALE GENOMIC DNA]</scope>
    <source>
        <strain evidence="3 4">Sb_GMNB300</strain>
    </source>
</reference>
<dbReference type="InterPro" id="IPR000387">
    <property type="entry name" value="Tyr_Pase_dom"/>
</dbReference>
<dbReference type="PROSITE" id="PS50056">
    <property type="entry name" value="TYR_PHOSPHATASE_2"/>
    <property type="match status" value="1"/>
</dbReference>
<name>A0A5J5F6L7_9PEZI</name>
<gene>
    <name evidence="3" type="ORF">FN846DRAFT_321899</name>
</gene>
<evidence type="ECO:0000313" key="4">
    <source>
        <dbReference type="Proteomes" id="UP000326924"/>
    </source>
</evidence>
<sequence length="885" mass="98811">MESTEPSCADVLATLWKSLDRNPGPEHPLLNQQPPPPPFTSLLFHILFTPTEGHPNPSLLREAEAIPTTHLYPLGITHTKSGSFIPVVWPAGQRWRTQHGMPYRPLYLALTPCAEGPETDASVSSLCSTTCPVGWHRIDGVPVPPWAGADVLDAVILDCRSRGAAEGPWILALLERYPEEERGWVRLGEWARSREWSKGVVGAFHAAILRCGDEKRRSKYEKHIIEAASQTEWSVWTSTERAELERVGSRVVEEELKSPWAIKVPEVLEQRTVETRTQQFVPMGTTRWWKLPRFFSWIVSFRLAGMSTPKSAEDINALQTLGVTQVLTLTVEQPLPREWFGLQIENTFIPTKNLFPPTVQQMDRAIRLIVEETERGGATLVHCGGGKGRAGTVLACYIALFGLSSPEGGTPPKMAPRTAMELLRNMRPGSIETEKQEKFVEKYVSLAWKRYGQGDPLYGNGGDIDEPVGLSLELTGDVSAPDVIALIGVQGSGKSTFSKMARLRNPKVVVVSPDEVVAEGDGMIGSATASKSCEDVVGRFRRSPCTMNGPDKLRRVLILDRCNATAEERKRWIALLTTRAKVIAIWFDYDPELCRARVESRPSHPTLPPWRSKSAIESVSKMLQPPSLTEGFNGIARVRSIDCARQLADQLFGAVQLQKFIRTRHLLDLGSATRDDLVLSPEDLTRCISQNVIVEEKVDGANLGISISASGELQVQNRSHYISSKDQAQFAPLPAWLERNAAALKTILTAEQGIPERYVLYGEWLVATHSIEYTHLPDWFMAFDLYDRLENRFLSRSQLEARLKGMGIPQVPVLYQGNLDDVDMLHSFLTRRSLFSPDELIEGVVVRFHGGGRGKVVRGDFVAGSRHWGKNEIRRNRVWREQALN</sequence>
<dbReference type="SUPFAM" id="SSF56091">
    <property type="entry name" value="DNA ligase/mRNA capping enzyme, catalytic domain"/>
    <property type="match status" value="1"/>
</dbReference>
<dbReference type="FunFam" id="3.90.190.10:FF:000157">
    <property type="entry name" value="Protein-tyrosine phosphatase"/>
    <property type="match status" value="1"/>
</dbReference>
<dbReference type="GO" id="GO:0140096">
    <property type="term" value="F:catalytic activity, acting on a protein"/>
    <property type="evidence" value="ECO:0007669"/>
    <property type="project" value="UniProtKB-ARBA"/>
</dbReference>
<dbReference type="AlphaFoldDB" id="A0A5J5F6L7"/>
<dbReference type="CDD" id="cd14504">
    <property type="entry name" value="DUSP23"/>
    <property type="match status" value="1"/>
</dbReference>
<dbReference type="InterPro" id="IPR003595">
    <property type="entry name" value="Tyr_Pase_cat"/>
</dbReference>
<keyword evidence="4" id="KW-1185">Reference proteome</keyword>
<dbReference type="InterPro" id="IPR057023">
    <property type="entry name" value="PTP-SAK"/>
</dbReference>
<organism evidence="3 4">
    <name type="scientific">Sphaerosporella brunnea</name>
    <dbReference type="NCBI Taxonomy" id="1250544"/>
    <lineage>
        <taxon>Eukaryota</taxon>
        <taxon>Fungi</taxon>
        <taxon>Dikarya</taxon>
        <taxon>Ascomycota</taxon>
        <taxon>Pezizomycotina</taxon>
        <taxon>Pezizomycetes</taxon>
        <taxon>Pezizales</taxon>
        <taxon>Pyronemataceae</taxon>
        <taxon>Sphaerosporella</taxon>
    </lineage>
</organism>
<dbReference type="PANTHER" id="PTHR43883:SF1">
    <property type="entry name" value="GLUCONOKINASE"/>
    <property type="match status" value="1"/>
</dbReference>
<dbReference type="Proteomes" id="UP000326924">
    <property type="component" value="Unassembled WGS sequence"/>
</dbReference>
<dbReference type="EMBL" id="VXIS01000025">
    <property type="protein sequence ID" value="KAA8912285.1"/>
    <property type="molecule type" value="Genomic_DNA"/>
</dbReference>
<dbReference type="Gene3D" id="3.40.50.300">
    <property type="entry name" value="P-loop containing nucleotide triphosphate hydrolases"/>
    <property type="match status" value="1"/>
</dbReference>
<dbReference type="Pfam" id="PF22784">
    <property type="entry name" value="PTP-SAK"/>
    <property type="match status" value="1"/>
</dbReference>
<dbReference type="SUPFAM" id="SSF52540">
    <property type="entry name" value="P-loop containing nucleoside triphosphate hydrolases"/>
    <property type="match status" value="1"/>
</dbReference>
<dbReference type="Gene3D" id="3.90.190.10">
    <property type="entry name" value="Protein tyrosine phosphatase superfamily"/>
    <property type="match status" value="1"/>
</dbReference>
<keyword evidence="1" id="KW-0378">Hydrolase</keyword>